<dbReference type="HOGENOM" id="CLU_002322_1_1_1"/>
<keyword evidence="1" id="KW-0694">RNA-binding</keyword>
<dbReference type="GO" id="GO:0031380">
    <property type="term" value="C:nuclear RNA-directed RNA polymerase complex"/>
    <property type="evidence" value="ECO:0007669"/>
    <property type="project" value="TreeGrafter"/>
</dbReference>
<dbReference type="InterPro" id="IPR007855">
    <property type="entry name" value="RDRP"/>
</dbReference>
<dbReference type="eggNOG" id="KOG0988">
    <property type="taxonomic scope" value="Eukaryota"/>
</dbReference>
<dbReference type="EC" id="2.7.7.48" evidence="1"/>
<dbReference type="STRING" id="1445577.A0A010R0Y5"/>
<dbReference type="EMBL" id="JARH01000022">
    <property type="protein sequence ID" value="EXF86237.1"/>
    <property type="molecule type" value="Genomic_DNA"/>
</dbReference>
<keyword evidence="1" id="KW-0808">Transferase</keyword>
<comment type="similarity">
    <text evidence="1">Belongs to the RdRP family.</text>
</comment>
<proteinExistence type="inferred from homology"/>
<dbReference type="KEGG" id="cfj:CFIO01_02296"/>
<sequence length="1442" mass="162215">MYSTPHNLCHALHVPSLHWFCLPRTVSRPQRKTTFQDASHVIGWMAETASAGKAVRQAIGEFTLRLQPNSRDLTSDGWRHANRESSMAAAQRVPNFVMGRSTGQGALHMDKGVLKPKLNLIHQSALKRPTWGQAGVEAPTARSTQDQSAMLRPANNWNASSHSCCGSQIVLRPPAMAPLISPRTLLREQAITTINKLNRDYDLAIQIPDVSQDSASVVKRAEHDAAFARSDKIMRLLTYVSSEQSFLLDKVLHAFDWEALAASEKWLRPYDCRDPSLATARQPKAGFPGEVLELQTVLLGVLERANHIIGVRPQSVATAGDHVHVFQPKRETLAEVESQNEGGPSSVDGVVVGDTNSEYVLEGSAAKALPSGTRETIPEQMDLRKSTTPQDIPHVPSLDSAANVSTWLDAHPAPCESSPVLSTVYTEISGIGDPSLYKPISGVSGPPEPANLQCRLDATWRESPSPYPRRAKFPHWLIQAPFAVAWEITRIAVHCDVDLDEIVLSYDETWREYDTIYRVLREHHSFNGKGFPERPTPDAWTASLLSGFESSHEQHVSFKASLVQPKNARSGPIFSLKMDPAVLDQGCRLHRKFGSDRFLEVVIPSPSSWTTPIKEPDVSQEVIRWFSSKVHHLAGRQWRAFFARDTERKVLQTNVFFGPSPKSILQKRFCYFAEDGTNFDVAPSTDHRPVHALREPRPKLEVGEMLDWLLQLDRNIDQPYLKLFTRIQLGLSKTTVVASLDQNQIRHRQEDIVSPIGEVMNDGVGRMSLLLARQIRDVLGLSDIPSAIQGRLGSAKGVWIIDVEDSGSDIWIETWPSQRKWDCDFLQQEHRTLEIKPVAAQPRSASLNIQFLPILEDRAKDKQAMRKFVGDRLIDQLSHEIETQKDAIKHPLRFRQWVNENLAARTQHLAHDSVPFLAGLPKYKEDQLNYLADGGFKPTEQKFMQNIIWELRRAKYKNLLKKMSIEIPGSAYLYMVVDFWDILEENEVQICFSSPFRTERFSDFMLHGCEVLVARSPAHLISDIQKVKAVFKPELRALKDVVVFSAKGDVALADRLSGGDYDGDKAWVCWEPAIVSNFENATMPTKPDISQHLRKDTTSYGALSHGVIKSVAASAMISRGIAFDMQPSFLGIATKFKEQLCYNMNDLDNEQALLLSALLGSLVDQSKQGIEFTERDWHLFQGQILNGCAIQKMNKPAYEQENWTSTYDPVHIIDYLKFSIAKPAIEEELHKLGRDMNLSPSPSRGLATLPSNAEAIQTAEYWDADLAEPYNELQRLSLTTPVLKNVLRNLDDDLDAIKVNWTTEMAAVKDEDERPGLMLDVFKDWCAIKPRADKELDPWFVANLKPSYTPEEFSTWALIRASASFKCWYRHKPKLLWRMAGIQLQFIKSMATRGEIPVAVVPSMYAALRPDSKFISRAVARMKEGLKYPGVEIDDDDIAEDG</sequence>
<organism evidence="3 4">
    <name type="scientific">Colletotrichum fioriniae PJ7</name>
    <dbReference type="NCBI Taxonomy" id="1445577"/>
    <lineage>
        <taxon>Eukaryota</taxon>
        <taxon>Fungi</taxon>
        <taxon>Dikarya</taxon>
        <taxon>Ascomycota</taxon>
        <taxon>Pezizomycotina</taxon>
        <taxon>Sordariomycetes</taxon>
        <taxon>Hypocreomycetidae</taxon>
        <taxon>Glomerellales</taxon>
        <taxon>Glomerellaceae</taxon>
        <taxon>Colletotrichum</taxon>
        <taxon>Colletotrichum acutatum species complex</taxon>
    </lineage>
</organism>
<dbReference type="Pfam" id="PF05183">
    <property type="entry name" value="RdRP"/>
    <property type="match status" value="1"/>
</dbReference>
<dbReference type="Gene3D" id="1.10.8.790">
    <property type="entry name" value="RNA-dependent RNA polymerase, slab domain, helical subdomain-like"/>
    <property type="match status" value="1"/>
</dbReference>
<dbReference type="PANTHER" id="PTHR23079:SF14">
    <property type="entry name" value="RNA-DEPENDENT RNA POLYMERASE"/>
    <property type="match status" value="1"/>
</dbReference>
<dbReference type="PANTHER" id="PTHR23079">
    <property type="entry name" value="RNA-DEPENDENT RNA POLYMERASE"/>
    <property type="match status" value="1"/>
</dbReference>
<keyword evidence="1 3" id="KW-0696">RNA-directed RNA polymerase</keyword>
<keyword evidence="1" id="KW-0548">Nucleotidyltransferase</keyword>
<comment type="catalytic activity">
    <reaction evidence="1">
        <text>RNA(n) + a ribonucleoside 5'-triphosphate = RNA(n+1) + diphosphate</text>
        <dbReference type="Rhea" id="RHEA:21248"/>
        <dbReference type="Rhea" id="RHEA-COMP:14527"/>
        <dbReference type="Rhea" id="RHEA-COMP:17342"/>
        <dbReference type="ChEBI" id="CHEBI:33019"/>
        <dbReference type="ChEBI" id="CHEBI:61557"/>
        <dbReference type="ChEBI" id="CHEBI:140395"/>
        <dbReference type="EC" id="2.7.7.48"/>
    </reaction>
</comment>
<accession>A0A010R0Y5</accession>
<dbReference type="Proteomes" id="UP000020467">
    <property type="component" value="Unassembled WGS sequence"/>
</dbReference>
<gene>
    <name evidence="3" type="ORF">CFIO01_02296</name>
</gene>
<evidence type="ECO:0000313" key="4">
    <source>
        <dbReference type="Proteomes" id="UP000020467"/>
    </source>
</evidence>
<dbReference type="GO" id="GO:0003968">
    <property type="term" value="F:RNA-directed RNA polymerase activity"/>
    <property type="evidence" value="ECO:0007669"/>
    <property type="project" value="UniProtKB-KW"/>
</dbReference>
<dbReference type="GO" id="GO:0003723">
    <property type="term" value="F:RNA binding"/>
    <property type="evidence" value="ECO:0007669"/>
    <property type="project" value="UniProtKB-KW"/>
</dbReference>
<evidence type="ECO:0000259" key="2">
    <source>
        <dbReference type="Pfam" id="PF05183"/>
    </source>
</evidence>
<dbReference type="OrthoDB" id="10055769at2759"/>
<name>A0A010R0Y5_9PEZI</name>
<feature type="domain" description="RDRP core" evidence="2">
    <location>
        <begin position="577"/>
        <end position="1220"/>
    </location>
</feature>
<protein>
    <recommendedName>
        <fullName evidence="1">RNA-dependent RNA polymerase</fullName>
        <ecNumber evidence="1">2.7.7.48</ecNumber>
    </recommendedName>
</protein>
<keyword evidence="4" id="KW-1185">Reference proteome</keyword>
<dbReference type="InterPro" id="IPR057596">
    <property type="entry name" value="RDRP_core"/>
</dbReference>
<evidence type="ECO:0000313" key="3">
    <source>
        <dbReference type="EMBL" id="EXF86237.1"/>
    </source>
</evidence>
<reference evidence="3 4" key="1">
    <citation type="submission" date="2014-02" db="EMBL/GenBank/DDBJ databases">
        <title>The genome sequence of Colletotrichum fioriniae PJ7.</title>
        <authorList>
            <person name="Baroncelli R."/>
            <person name="Thon M.R."/>
        </authorList>
    </citation>
    <scope>NUCLEOTIDE SEQUENCE [LARGE SCALE GENOMIC DNA]</scope>
    <source>
        <strain evidence="3 4">PJ7</strain>
    </source>
</reference>
<evidence type="ECO:0000256" key="1">
    <source>
        <dbReference type="RuleBase" id="RU363098"/>
    </source>
</evidence>
<dbReference type="GO" id="GO:0030422">
    <property type="term" value="P:siRNA processing"/>
    <property type="evidence" value="ECO:0007669"/>
    <property type="project" value="TreeGrafter"/>
</dbReference>
<comment type="caution">
    <text evidence="3">The sequence shown here is derived from an EMBL/GenBank/DDBJ whole genome shotgun (WGS) entry which is preliminary data.</text>
</comment>